<dbReference type="InterPro" id="IPR038765">
    <property type="entry name" value="Papain-like_cys_pep_sf"/>
</dbReference>
<evidence type="ECO:0000313" key="4">
    <source>
        <dbReference type="EMBL" id="MDP9845116.1"/>
    </source>
</evidence>
<feature type="transmembrane region" description="Helical" evidence="2">
    <location>
        <begin position="621"/>
        <end position="642"/>
    </location>
</feature>
<feature type="transmembrane region" description="Helical" evidence="2">
    <location>
        <begin position="112"/>
        <end position="132"/>
    </location>
</feature>
<protein>
    <submittedName>
        <fullName evidence="4">Transglutaminase-like putative cysteine protease</fullName>
    </submittedName>
</protein>
<evidence type="ECO:0000313" key="5">
    <source>
        <dbReference type="Proteomes" id="UP001225356"/>
    </source>
</evidence>
<evidence type="ECO:0000256" key="2">
    <source>
        <dbReference type="SAM" id="Phobius"/>
    </source>
</evidence>
<keyword evidence="2" id="KW-0812">Transmembrane</keyword>
<feature type="compositionally biased region" description="Polar residues" evidence="1">
    <location>
        <begin position="329"/>
        <end position="339"/>
    </location>
</feature>
<feature type="compositionally biased region" description="Basic and acidic residues" evidence="1">
    <location>
        <begin position="310"/>
        <end position="319"/>
    </location>
</feature>
<dbReference type="InterPro" id="IPR002931">
    <property type="entry name" value="Transglutaminase-like"/>
</dbReference>
<dbReference type="RefSeq" id="WP_307560501.1">
    <property type="nucleotide sequence ID" value="NZ_JAUSQU010000001.1"/>
</dbReference>
<feature type="transmembrane region" description="Helical" evidence="2">
    <location>
        <begin position="139"/>
        <end position="157"/>
    </location>
</feature>
<feature type="compositionally biased region" description="Low complexity" evidence="1">
    <location>
        <begin position="570"/>
        <end position="591"/>
    </location>
</feature>
<evidence type="ECO:0000256" key="1">
    <source>
        <dbReference type="SAM" id="MobiDB-lite"/>
    </source>
</evidence>
<dbReference type="SUPFAM" id="SSF54001">
    <property type="entry name" value="Cysteine proteinases"/>
    <property type="match status" value="1"/>
</dbReference>
<name>A0ABT9QEF5_9ACTN</name>
<gene>
    <name evidence="4" type="ORF">J2853_004327</name>
</gene>
<dbReference type="Gene3D" id="3.10.620.30">
    <property type="match status" value="1"/>
</dbReference>
<feature type="region of interest" description="Disordered" evidence="1">
    <location>
        <begin position="545"/>
        <end position="611"/>
    </location>
</feature>
<evidence type="ECO:0000259" key="3">
    <source>
        <dbReference type="SMART" id="SM00460"/>
    </source>
</evidence>
<dbReference type="PANTHER" id="PTHR42736:SF1">
    <property type="entry name" value="PROTEIN-GLUTAMINE GAMMA-GLUTAMYLTRANSFERASE"/>
    <property type="match status" value="1"/>
</dbReference>
<dbReference type="EMBL" id="JAUSQU010000001">
    <property type="protein sequence ID" value="MDP9845116.1"/>
    <property type="molecule type" value="Genomic_DNA"/>
</dbReference>
<dbReference type="InterPro" id="IPR021878">
    <property type="entry name" value="TgpA_N"/>
</dbReference>
<proteinExistence type="predicted"/>
<dbReference type="InterPro" id="IPR052901">
    <property type="entry name" value="Bact_TGase-like"/>
</dbReference>
<keyword evidence="5" id="KW-1185">Reference proteome</keyword>
<feature type="transmembrane region" description="Helical" evidence="2">
    <location>
        <begin position="27"/>
        <end position="46"/>
    </location>
</feature>
<feature type="region of interest" description="Disordered" evidence="1">
    <location>
        <begin position="303"/>
        <end position="339"/>
    </location>
</feature>
<accession>A0ABT9QEF5</accession>
<comment type="caution">
    <text evidence="4">The sequence shown here is derived from an EMBL/GenBank/DDBJ whole genome shotgun (WGS) entry which is preliminary data.</text>
</comment>
<organism evidence="4 5">
    <name type="scientific">Streptosporangium lutulentum</name>
    <dbReference type="NCBI Taxonomy" id="1461250"/>
    <lineage>
        <taxon>Bacteria</taxon>
        <taxon>Bacillati</taxon>
        <taxon>Actinomycetota</taxon>
        <taxon>Actinomycetes</taxon>
        <taxon>Streptosporangiales</taxon>
        <taxon>Streptosporangiaceae</taxon>
        <taxon>Streptosporangium</taxon>
    </lineage>
</organism>
<feature type="transmembrane region" description="Helical" evidence="2">
    <location>
        <begin position="53"/>
        <end position="73"/>
    </location>
</feature>
<feature type="domain" description="Transglutaminase-like" evidence="3">
    <location>
        <begin position="478"/>
        <end position="547"/>
    </location>
</feature>
<dbReference type="PANTHER" id="PTHR42736">
    <property type="entry name" value="PROTEIN-GLUTAMINE GAMMA-GLUTAMYLTRANSFERASE"/>
    <property type="match status" value="1"/>
</dbReference>
<dbReference type="Proteomes" id="UP001225356">
    <property type="component" value="Unassembled WGS sequence"/>
</dbReference>
<feature type="region of interest" description="Disordered" evidence="1">
    <location>
        <begin position="646"/>
        <end position="672"/>
    </location>
</feature>
<reference evidence="4 5" key="1">
    <citation type="submission" date="2023-07" db="EMBL/GenBank/DDBJ databases">
        <title>Sequencing the genomes of 1000 actinobacteria strains.</title>
        <authorList>
            <person name="Klenk H.-P."/>
        </authorList>
    </citation>
    <scope>NUCLEOTIDE SEQUENCE [LARGE SCALE GENOMIC DNA]</scope>
    <source>
        <strain evidence="4 5">DSM 46740</strain>
    </source>
</reference>
<keyword evidence="2" id="KW-0472">Membrane</keyword>
<dbReference type="Pfam" id="PF11992">
    <property type="entry name" value="TgpA_N"/>
    <property type="match status" value="1"/>
</dbReference>
<sequence length="817" mass="87069">MRLPIASGAATGAVAIALYPLFEGGSWFWTSLGVILVVTGVGVLASHYTLPNWLAPLAQAVAVLIYLTVVFTGDEAWAKVVPTKDSIVELGKLLSTGFTDIQRFAAPVPESVGIVLLTCGGVGLIAILVDVLASRLRRAALTGLPLLALFTVPAAVVVEPISWPAFMIGALGYLGLLVADGRERVSHWGRAVLVRRTPSFIAPRPVADTGTLRLSGKRIGVTAIVLAVLLPSLLPTLEPDPLFGFGVGNGRGGGGNSVSVPNPIVNLRGQLTLPNNSTVLTYTISDNSPRYLRMYSLDTFDGDQWTMSEPRGRPEDRTSEAPMPPAPGQSPSVPTSQATTTITVSDAVRRLSFLPLPYPATQVAAEGDWRPDRDTLVVFSTTDTAGGLTYTVNTAEPNPTAEMLKAAGPAPAAINERYLELPENLPRSIRELAGQVTERNASSYEKAVQLQEFFTKEGGFTYSLATQGNNASALVDFLIRNRTGYCEQFASSMAVLARVLGIPARVAIGYTSGTNLAGQWQVRTHDSHAWPELYFEGAGWLRFEPTPTGGGGQGTATLPSYSLPEVAPATTDEPTTSPSSGPDTPDQPGGSASNRGDDLLDPESGGMPIAVDEGVPPTAKIGIGVVIALLIALIPGMLRVELRARRRRSYSREVKTSPGGAGSPGPGDPAAPELADVASVRIHRWEPAVRAAWSELDDALCDYGMSRQSSESPRALARRLSEQYGFDAETTAATARIATVVERMLYARTPGEIGSLHEDLHRVRRALAATVTRGRRIRAVLLPPSTLRRMRAMGGRLLDGFDRLENIRFRRPVGKDA</sequence>
<dbReference type="Pfam" id="PF01841">
    <property type="entry name" value="Transglut_core"/>
    <property type="match status" value="1"/>
</dbReference>
<dbReference type="SMART" id="SM00460">
    <property type="entry name" value="TGc"/>
    <property type="match status" value="1"/>
</dbReference>
<keyword evidence="2" id="KW-1133">Transmembrane helix</keyword>